<evidence type="ECO:0000313" key="3">
    <source>
        <dbReference type="EMBL" id="TGG89161.1"/>
    </source>
</evidence>
<reference evidence="3 5" key="2">
    <citation type="submission" date="2019-04" db="EMBL/GenBank/DDBJ databases">
        <title>Draft genome sequence data and analysis of a Fermenting Bacterium, Geotoga petraea strain HO-Geo1, isolated from heavy-oil petroleum reservoir in Russia.</title>
        <authorList>
            <person name="Grouzdev D.S."/>
            <person name="Semenova E.M."/>
            <person name="Sokolova D.S."/>
            <person name="Tourova T.P."/>
            <person name="Poltaraus A.B."/>
            <person name="Nazina T.N."/>
        </authorList>
    </citation>
    <scope>NUCLEOTIDE SEQUENCE [LARGE SCALE GENOMIC DNA]</scope>
    <source>
        <strain evidence="3 5">HO-Geo1</strain>
    </source>
</reference>
<evidence type="ECO:0000259" key="1">
    <source>
        <dbReference type="Pfam" id="PF13349"/>
    </source>
</evidence>
<protein>
    <submittedName>
        <fullName evidence="2">Putative adhesin</fullName>
    </submittedName>
</protein>
<keyword evidence="4" id="KW-1185">Reference proteome</keyword>
<evidence type="ECO:0000313" key="2">
    <source>
        <dbReference type="EMBL" id="SDC04049.1"/>
    </source>
</evidence>
<dbReference type="AlphaFoldDB" id="A0A1G6IBY4"/>
<dbReference type="Pfam" id="PF13349">
    <property type="entry name" value="DUF4097"/>
    <property type="match status" value="1"/>
</dbReference>
<dbReference type="STRING" id="28234.SAMN04488588_0325"/>
<proteinExistence type="predicted"/>
<feature type="domain" description="DUF4097" evidence="1">
    <location>
        <begin position="10"/>
        <end position="201"/>
    </location>
</feature>
<organism evidence="2 4">
    <name type="scientific">Geotoga petraea</name>
    <dbReference type="NCBI Taxonomy" id="28234"/>
    <lineage>
        <taxon>Bacteria</taxon>
        <taxon>Thermotogati</taxon>
        <taxon>Thermotogota</taxon>
        <taxon>Thermotogae</taxon>
        <taxon>Petrotogales</taxon>
        <taxon>Petrotogaceae</taxon>
        <taxon>Geotoga</taxon>
    </lineage>
</organism>
<sequence>MSKTINLEGIKRINIESKHDEIKLNVTKSEKSYFELEEDLEEGFPHGKIGEDGYFIRFSRSNDSFLNKFFGFISNKTLHVNLYLADNFEELKVNFVQGDVNIKDVNLNYFENKIITGNTRIKKSKIKNHKSKLITGNFLSENSDFLNDEISVTTGNIKYEDSKIQNIDCHLITGNLDISKMNSDFDLMKITVITGEAMVNICGKEPIYITKKLTPYSSTLKSNVDLIEKQDVELSFEKRRMVVKVITGNLKIRGIESKHFTKQKNDEKHFNSTNTEEKIISDDFLTQEEKKILELFKQEKISYDFAIELLSEIGYNKDDAEKFLKKRGASK</sequence>
<dbReference type="EMBL" id="SRME01000001">
    <property type="protein sequence ID" value="TGG89161.1"/>
    <property type="molecule type" value="Genomic_DNA"/>
</dbReference>
<dbReference type="InterPro" id="IPR025164">
    <property type="entry name" value="Toastrack_DUF4097"/>
</dbReference>
<name>A0A1G6IBY4_9BACT</name>
<evidence type="ECO:0000313" key="4">
    <source>
        <dbReference type="Proteomes" id="UP000199322"/>
    </source>
</evidence>
<dbReference type="EMBL" id="FMYV01000001">
    <property type="protein sequence ID" value="SDC04049.1"/>
    <property type="molecule type" value="Genomic_DNA"/>
</dbReference>
<dbReference type="RefSeq" id="WP_091402205.1">
    <property type="nucleotide sequence ID" value="NZ_FMYV01000001.1"/>
</dbReference>
<evidence type="ECO:0000313" key="5">
    <source>
        <dbReference type="Proteomes" id="UP000297288"/>
    </source>
</evidence>
<dbReference type="Proteomes" id="UP000199322">
    <property type="component" value="Unassembled WGS sequence"/>
</dbReference>
<reference evidence="2 4" key="1">
    <citation type="submission" date="2016-10" db="EMBL/GenBank/DDBJ databases">
        <authorList>
            <person name="de Groot N.N."/>
        </authorList>
    </citation>
    <scope>NUCLEOTIDE SEQUENCE [LARGE SCALE GENOMIC DNA]</scope>
    <source>
        <strain evidence="2 4">WG14</strain>
    </source>
</reference>
<dbReference type="Proteomes" id="UP000297288">
    <property type="component" value="Unassembled WGS sequence"/>
</dbReference>
<gene>
    <name evidence="3" type="ORF">E4650_02920</name>
    <name evidence="2" type="ORF">SAMN04488588_0325</name>
</gene>
<accession>A0A1G6IBY4</accession>
<dbReference type="OrthoDB" id="44460at2"/>